<name>A0AAD5LWP2_PARTN</name>
<keyword evidence="3" id="KW-1185">Reference proteome</keyword>
<protein>
    <submittedName>
        <fullName evidence="2">Uncharacterized protein</fullName>
    </submittedName>
</protein>
<evidence type="ECO:0000256" key="1">
    <source>
        <dbReference type="SAM" id="MobiDB-lite"/>
    </source>
</evidence>
<evidence type="ECO:0000313" key="2">
    <source>
        <dbReference type="EMBL" id="KAJ1346850.1"/>
    </source>
</evidence>
<feature type="non-terminal residue" evidence="2">
    <location>
        <position position="1"/>
    </location>
</feature>
<evidence type="ECO:0000313" key="3">
    <source>
        <dbReference type="Proteomes" id="UP001196413"/>
    </source>
</evidence>
<comment type="caution">
    <text evidence="2">The sequence shown here is derived from an EMBL/GenBank/DDBJ whole genome shotgun (WGS) entry which is preliminary data.</text>
</comment>
<reference evidence="2" key="1">
    <citation type="submission" date="2021-06" db="EMBL/GenBank/DDBJ databases">
        <title>Parelaphostrongylus tenuis whole genome reference sequence.</title>
        <authorList>
            <person name="Garwood T.J."/>
            <person name="Larsen P.A."/>
            <person name="Fountain-Jones N.M."/>
            <person name="Garbe J.R."/>
            <person name="Macchietto M.G."/>
            <person name="Kania S.A."/>
            <person name="Gerhold R.W."/>
            <person name="Richards J.E."/>
            <person name="Wolf T.M."/>
        </authorList>
    </citation>
    <scope>NUCLEOTIDE SEQUENCE</scope>
    <source>
        <strain evidence="2">MNPRO001-30</strain>
        <tissue evidence="2">Meninges</tissue>
    </source>
</reference>
<dbReference type="Proteomes" id="UP001196413">
    <property type="component" value="Unassembled WGS sequence"/>
</dbReference>
<dbReference type="AlphaFoldDB" id="A0AAD5LWP2"/>
<feature type="region of interest" description="Disordered" evidence="1">
    <location>
        <begin position="204"/>
        <end position="231"/>
    </location>
</feature>
<gene>
    <name evidence="2" type="ORF">KIN20_001760</name>
</gene>
<dbReference type="EMBL" id="JAHQIW010000233">
    <property type="protein sequence ID" value="KAJ1346850.1"/>
    <property type="molecule type" value="Genomic_DNA"/>
</dbReference>
<sequence>MSTHGKCANYLQCRGDEMEKRWMCHSEEEVLVTRVCQLREHLKIILNTTENCNKTLVSPSNENQCQKQADYLEISQLLLSERKEIVTLLRACRSKIYNIGGANITRNHREAVMKVLSATKAIMYLITDLKETSSTRTVVHKSAPKRVLPEVSRLNFTVNRANSSKILVLPKSFLPRMSYTTKKNMKPFVHFDTKALDHYSFLQSTNTSSKQSESKEFRKPLSSSERQSHSLVKADKKPRIVAFASRPYHNVDLVIDRSFMSHPQFHEQPLVPPTASFENSRVDGFEQRAIPPLQPGNIAPQYVLHYPLPNDPLHQPTLLLKRPLRLRRLLVMRPLAPQSHRVKHGVNRLTKGSLRKVGLKSHRNLSTPLNRPAVPFKSSALRFTSDTSTISNLGFPYKNRLTRKRRIQGKSFIGQSSNVDASTFSSHPVEHIQGELRTYLQSTPDEIYEDILHQQQDTLSNNVVSSDVDFDDCLFLSVLTIVQRRFQYLLFLIQLTLIDSGELTLPPQGLHFYQ</sequence>
<proteinExistence type="predicted"/>
<accession>A0AAD5LWP2</accession>
<organism evidence="2 3">
    <name type="scientific">Parelaphostrongylus tenuis</name>
    <name type="common">Meningeal worm</name>
    <dbReference type="NCBI Taxonomy" id="148309"/>
    <lineage>
        <taxon>Eukaryota</taxon>
        <taxon>Metazoa</taxon>
        <taxon>Ecdysozoa</taxon>
        <taxon>Nematoda</taxon>
        <taxon>Chromadorea</taxon>
        <taxon>Rhabditida</taxon>
        <taxon>Rhabditina</taxon>
        <taxon>Rhabditomorpha</taxon>
        <taxon>Strongyloidea</taxon>
        <taxon>Metastrongylidae</taxon>
        <taxon>Parelaphostrongylus</taxon>
    </lineage>
</organism>